<feature type="transmembrane region" description="Helical" evidence="8">
    <location>
        <begin position="44"/>
        <end position="66"/>
    </location>
</feature>
<accession>A0A834NF93</accession>
<evidence type="ECO:0000313" key="10">
    <source>
        <dbReference type="Proteomes" id="UP000614350"/>
    </source>
</evidence>
<dbReference type="GO" id="GO:0005886">
    <property type="term" value="C:plasma membrane"/>
    <property type="evidence" value="ECO:0007669"/>
    <property type="project" value="UniProtKB-SubCell"/>
</dbReference>
<dbReference type="PANTHER" id="PTHR21143:SF133">
    <property type="entry name" value="GUSTATORY AND PHEROMONE RECEPTOR 32A-RELATED"/>
    <property type="match status" value="1"/>
</dbReference>
<comment type="caution">
    <text evidence="9">The sequence shown here is derived from an EMBL/GenBank/DDBJ whole genome shotgun (WGS) entry which is preliminary data.</text>
</comment>
<keyword evidence="5 8" id="KW-0472">Membrane</keyword>
<dbReference type="GO" id="GO:0030424">
    <property type="term" value="C:axon"/>
    <property type="evidence" value="ECO:0007669"/>
    <property type="project" value="TreeGrafter"/>
</dbReference>
<feature type="transmembrane region" description="Helical" evidence="8">
    <location>
        <begin position="174"/>
        <end position="197"/>
    </location>
</feature>
<evidence type="ECO:0000256" key="1">
    <source>
        <dbReference type="ARBA" id="ARBA00004651"/>
    </source>
</evidence>
<comment type="similarity">
    <text evidence="8">Belongs to the insect chemoreceptor superfamily. Gustatory receptor (GR) family.</text>
</comment>
<evidence type="ECO:0000256" key="6">
    <source>
        <dbReference type="ARBA" id="ARBA00023170"/>
    </source>
</evidence>
<comment type="function">
    <text evidence="8">Gustatory receptor which mediates acceptance or avoidance behavior, depending on its substrates.</text>
</comment>
<feature type="transmembrane region" description="Helical" evidence="8">
    <location>
        <begin position="412"/>
        <end position="432"/>
    </location>
</feature>
<keyword evidence="6 8" id="KW-0675">Receptor</keyword>
<sequence>MEDEMSVQVEQRATSTTEETLRVIIYVSWFLGVGVAHPKSLSKFVTIIVRILHFGVCTVIVAYGAIDFFTFGTVFKSDIYKIMYYMNKVVCYVSSYYYVFHGIRHYGKWPLLMNKIEQLNKKITREVSMNERSIRTVQILAVILTFLLGPVSLLIHAFYYYFTLPEEIFASDLLLYYTIAQSAINSFVFDTIVYVICNRFRKINRMIELLDNKLVASLIAFKIRRIRELHSGVCELVTLVNDIHGVQLLLCSANSFTMVVATLFRIYMGVVERNYTFMLINNIIWIIYAGQFALMCWVCTLTNREFKKTGVLIHSIIPNHERTDRDKPSSILAICNEHDYSLQMHQQQQHEDRRRISLDIGRFGLNYFSMENLLRSNIERDYVRNEINDFSNQLQQQPISFTACDFFEMNNALLTGFIGVITTYLIILVQFYRPENVQVK</sequence>
<keyword evidence="7 8" id="KW-0807">Transducer</keyword>
<reference evidence="9" key="1">
    <citation type="journal article" date="2020" name="G3 (Bethesda)">
        <title>High-Quality Assemblies for Three Invasive Social Wasps from the &lt;i&gt;Vespula&lt;/i&gt; Genus.</title>
        <authorList>
            <person name="Harrop T.W.R."/>
            <person name="Guhlin J."/>
            <person name="McLaughlin G.M."/>
            <person name="Permina E."/>
            <person name="Stockwell P."/>
            <person name="Gilligan J."/>
            <person name="Le Lec M.F."/>
            <person name="Gruber M.A.M."/>
            <person name="Quinn O."/>
            <person name="Lovegrove M."/>
            <person name="Duncan E.J."/>
            <person name="Remnant E.J."/>
            <person name="Van Eeckhoven J."/>
            <person name="Graham B."/>
            <person name="Knapp R.A."/>
            <person name="Langford K.W."/>
            <person name="Kronenberg Z."/>
            <person name="Press M.O."/>
            <person name="Eacker S.M."/>
            <person name="Wilson-Rankin E.E."/>
            <person name="Purcell J."/>
            <person name="Lester P.J."/>
            <person name="Dearden P.K."/>
        </authorList>
    </citation>
    <scope>NUCLEOTIDE SEQUENCE</scope>
    <source>
        <strain evidence="9">Marl-1</strain>
    </source>
</reference>
<dbReference type="GO" id="GO:0050909">
    <property type="term" value="P:sensory perception of taste"/>
    <property type="evidence" value="ECO:0007669"/>
    <property type="project" value="InterPro"/>
</dbReference>
<keyword evidence="4 8" id="KW-1133">Transmembrane helix</keyword>
<dbReference type="Pfam" id="PF08395">
    <property type="entry name" value="7tm_7"/>
    <property type="match status" value="2"/>
</dbReference>
<keyword evidence="2 8" id="KW-1003">Cell membrane</keyword>
<dbReference type="GO" id="GO:0008049">
    <property type="term" value="P:male courtship behavior"/>
    <property type="evidence" value="ECO:0007669"/>
    <property type="project" value="TreeGrafter"/>
</dbReference>
<feature type="transmembrane region" description="Helical" evidence="8">
    <location>
        <begin position="20"/>
        <end position="37"/>
    </location>
</feature>
<feature type="transmembrane region" description="Helical" evidence="8">
    <location>
        <begin position="139"/>
        <end position="162"/>
    </location>
</feature>
<evidence type="ECO:0000256" key="3">
    <source>
        <dbReference type="ARBA" id="ARBA00022692"/>
    </source>
</evidence>
<proteinExistence type="inferred from homology"/>
<feature type="transmembrane region" description="Helical" evidence="8">
    <location>
        <begin position="248"/>
        <end position="267"/>
    </location>
</feature>
<dbReference type="GO" id="GO:0007165">
    <property type="term" value="P:signal transduction"/>
    <property type="evidence" value="ECO:0007669"/>
    <property type="project" value="UniProtKB-KW"/>
</dbReference>
<dbReference type="EMBL" id="JACSEA010000002">
    <property type="protein sequence ID" value="KAF7407925.1"/>
    <property type="molecule type" value="Genomic_DNA"/>
</dbReference>
<evidence type="ECO:0000256" key="7">
    <source>
        <dbReference type="ARBA" id="ARBA00023224"/>
    </source>
</evidence>
<dbReference type="AlphaFoldDB" id="A0A834NF93"/>
<comment type="subcellular location">
    <subcellularLocation>
        <location evidence="1 8">Cell membrane</location>
        <topology evidence="1 8">Multi-pass membrane protein</topology>
    </subcellularLocation>
</comment>
<dbReference type="PANTHER" id="PTHR21143">
    <property type="entry name" value="INVERTEBRATE GUSTATORY RECEPTOR"/>
    <property type="match status" value="1"/>
</dbReference>
<dbReference type="GO" id="GO:0030425">
    <property type="term" value="C:dendrite"/>
    <property type="evidence" value="ECO:0007669"/>
    <property type="project" value="TreeGrafter"/>
</dbReference>
<name>A0A834NF93_VESVU</name>
<evidence type="ECO:0000313" key="9">
    <source>
        <dbReference type="EMBL" id="KAF7407925.1"/>
    </source>
</evidence>
<evidence type="ECO:0000256" key="4">
    <source>
        <dbReference type="ARBA" id="ARBA00022989"/>
    </source>
</evidence>
<dbReference type="GO" id="GO:0043025">
    <property type="term" value="C:neuronal cell body"/>
    <property type="evidence" value="ECO:0007669"/>
    <property type="project" value="TreeGrafter"/>
</dbReference>
<evidence type="ECO:0000256" key="5">
    <source>
        <dbReference type="ARBA" id="ARBA00023136"/>
    </source>
</evidence>
<feature type="transmembrane region" description="Helical" evidence="8">
    <location>
        <begin position="279"/>
        <end position="299"/>
    </location>
</feature>
<protein>
    <recommendedName>
        <fullName evidence="8">Gustatory receptor</fullName>
    </recommendedName>
</protein>
<gene>
    <name evidence="9" type="ORF">HZH66_002462</name>
</gene>
<evidence type="ECO:0000256" key="2">
    <source>
        <dbReference type="ARBA" id="ARBA00022475"/>
    </source>
</evidence>
<organism evidence="9 10">
    <name type="scientific">Vespula vulgaris</name>
    <name type="common">Yellow jacket</name>
    <name type="synonym">Wasp</name>
    <dbReference type="NCBI Taxonomy" id="7454"/>
    <lineage>
        <taxon>Eukaryota</taxon>
        <taxon>Metazoa</taxon>
        <taxon>Ecdysozoa</taxon>
        <taxon>Arthropoda</taxon>
        <taxon>Hexapoda</taxon>
        <taxon>Insecta</taxon>
        <taxon>Pterygota</taxon>
        <taxon>Neoptera</taxon>
        <taxon>Endopterygota</taxon>
        <taxon>Hymenoptera</taxon>
        <taxon>Apocrita</taxon>
        <taxon>Aculeata</taxon>
        <taxon>Vespoidea</taxon>
        <taxon>Vespidae</taxon>
        <taxon>Vespinae</taxon>
        <taxon>Vespula</taxon>
    </lineage>
</organism>
<evidence type="ECO:0000256" key="8">
    <source>
        <dbReference type="RuleBase" id="RU363108"/>
    </source>
</evidence>
<keyword evidence="3 8" id="KW-0812">Transmembrane</keyword>
<dbReference type="Proteomes" id="UP000614350">
    <property type="component" value="Unassembled WGS sequence"/>
</dbReference>
<dbReference type="GO" id="GO:0007635">
    <property type="term" value="P:chemosensory behavior"/>
    <property type="evidence" value="ECO:0007669"/>
    <property type="project" value="TreeGrafter"/>
</dbReference>
<dbReference type="InterPro" id="IPR013604">
    <property type="entry name" value="7TM_chemorcpt"/>
</dbReference>
<keyword evidence="10" id="KW-1185">Reference proteome</keyword>